<evidence type="ECO:0000256" key="5">
    <source>
        <dbReference type="SAM" id="MobiDB-lite"/>
    </source>
</evidence>
<dbReference type="InterPro" id="IPR015943">
    <property type="entry name" value="WD40/YVTN_repeat-like_dom_sf"/>
</dbReference>
<dbReference type="GO" id="GO:0046872">
    <property type="term" value="F:metal ion binding"/>
    <property type="evidence" value="ECO:0007669"/>
    <property type="project" value="InterPro"/>
</dbReference>
<dbReference type="SUPFAM" id="SSF49363">
    <property type="entry name" value="Purple acid phosphatase, N-terminal domain"/>
    <property type="match status" value="1"/>
</dbReference>
<dbReference type="OrthoDB" id="9804511at2"/>
<evidence type="ECO:0000256" key="1">
    <source>
        <dbReference type="ARBA" id="ARBA00022512"/>
    </source>
</evidence>
<dbReference type="RefSeq" id="WP_092549172.1">
    <property type="nucleotide sequence ID" value="NZ_FNPZ01000001.1"/>
</dbReference>
<dbReference type="PANTHER" id="PTHR22953:SF153">
    <property type="entry name" value="PURPLE ACID PHOSPHATASE"/>
    <property type="match status" value="1"/>
</dbReference>
<feature type="region of interest" description="Disordered" evidence="5">
    <location>
        <begin position="512"/>
        <end position="538"/>
    </location>
</feature>
<feature type="compositionally biased region" description="Low complexity" evidence="5">
    <location>
        <begin position="924"/>
        <end position="935"/>
    </location>
</feature>
<evidence type="ECO:0000256" key="7">
    <source>
        <dbReference type="SAM" id="SignalP"/>
    </source>
</evidence>
<sequence length="974" mass="102175">MGSPRTTSRRPLRAVAAIATALVAGVAPLSVAATASASTSTTTAPRASVTPAGLLAATDAGQAAPERVILTPPEHPDTEQSFTWRTGANVTDGQVSIRKAGDTTWRTATARANEQLESAGVPTRTHSVTVDGLTPGTEYEYFVGNGAAVSHTYRFSTAGKAGDPFTFIYFGDAQNDLAEKWTPVVKQAFDAFPDAVGTVNAGDLVNTGGNDGEWTEWFGAMDGYSQSRNVIAAPGNHEYGGDAFLKVWKSNFEYDANGPKADPATGGTSEGELQKAAYEKQMAKALEETAYYTDYQGVRFISLNASREQAVELMTPTDLPPCHIACPNPSALWLDMQSRWLDSVLANNPNKWAVAVFHQPVFSTAEGRDEVDVRESWLPVFQRNDIDLVLMGHDHTYGRGFVNADATDTPGVTTGPVYTVTVSGPKYYELQPEDDNVWTQNGATMVTRAGHTSTFQGITVTDDQIRYESIVAAKWDGESTTDKEVGDTLDAFTITKYDNGEKYVTEDGVAIPAEGSGESTTVPPNTTEEPAGEPADVPLGHQVIGTFTSPTAAEPGPTTVNPSTHVVYVADQASGSKGTVQAIDPVTGEVVDQFDVGAPVRDLAYDATFNGVLVAIEGGKIASYLTNPAVFGTPYIEPIPVGVPVRSLQYEGPTGLVFMGLDNGTIMWLDAEGFDVKGTFAAGSNLRGMRIDDVTGVLYATFDNPDDDSVGLRLYETRNGMNLLKEYTLDRSAGAVDIDMEKGLAYVGHTSTEAGHGGLSVVDLIGDTVTHYAGDEFGGAVSGVGVDAGKGIAYLASTAKSPAPAIVVGRQQAPRITASPVAQYGETGSTVTFSAAALGIPAPTVAWESRTAGSSTWAPIAGATGTSLEVVASDALHKTQYRAVFTNTIEGVAYSTDSATATLVIAGYVEPGTPEGEGDGDGTGTTTPADTTAGGKTLAATGTEPFLPVLAGLALMLLGAGAALYRQRRREQSR</sequence>
<keyword evidence="10" id="KW-1185">Reference proteome</keyword>
<dbReference type="SUPFAM" id="SSF51004">
    <property type="entry name" value="C-terminal (heme d1) domain of cytochrome cd1-nitrite reductase"/>
    <property type="match status" value="1"/>
</dbReference>
<dbReference type="InterPro" id="IPR015914">
    <property type="entry name" value="PAPs_N"/>
</dbReference>
<feature type="chain" id="PRO_5011513159" evidence="7">
    <location>
        <begin position="33"/>
        <end position="974"/>
    </location>
</feature>
<feature type="transmembrane region" description="Helical" evidence="6">
    <location>
        <begin position="946"/>
        <end position="965"/>
    </location>
</feature>
<keyword evidence="2" id="KW-0964">Secreted</keyword>
<organism evidence="9 10">
    <name type="scientific">Herbiconiux ginsengi</name>
    <dbReference type="NCBI Taxonomy" id="381665"/>
    <lineage>
        <taxon>Bacteria</taxon>
        <taxon>Bacillati</taxon>
        <taxon>Actinomycetota</taxon>
        <taxon>Actinomycetes</taxon>
        <taxon>Micrococcales</taxon>
        <taxon>Microbacteriaceae</taxon>
        <taxon>Herbiconiux</taxon>
    </lineage>
</organism>
<keyword evidence="6" id="KW-0812">Transmembrane</keyword>
<feature type="compositionally biased region" description="Polar residues" evidence="5">
    <location>
        <begin position="517"/>
        <end position="528"/>
    </location>
</feature>
<evidence type="ECO:0000259" key="8">
    <source>
        <dbReference type="PROSITE" id="PS50847"/>
    </source>
</evidence>
<feature type="signal peptide" evidence="7">
    <location>
        <begin position="1"/>
        <end position="32"/>
    </location>
</feature>
<dbReference type="STRING" id="381665.SAMN05216554_0841"/>
<evidence type="ECO:0000256" key="2">
    <source>
        <dbReference type="ARBA" id="ARBA00022525"/>
    </source>
</evidence>
<feature type="domain" description="Gram-positive cocci surface proteins LPxTG" evidence="8">
    <location>
        <begin position="938"/>
        <end position="974"/>
    </location>
</feature>
<dbReference type="EMBL" id="FNPZ01000001">
    <property type="protein sequence ID" value="SDY59771.1"/>
    <property type="molecule type" value="Genomic_DNA"/>
</dbReference>
<dbReference type="InterPro" id="IPR019931">
    <property type="entry name" value="LPXTG_anchor"/>
</dbReference>
<dbReference type="InterPro" id="IPR029052">
    <property type="entry name" value="Metallo-depent_PP-like"/>
</dbReference>
<dbReference type="Gene3D" id="2.130.10.10">
    <property type="entry name" value="YVTN repeat-like/Quinoprotein amine dehydrogenase"/>
    <property type="match status" value="1"/>
</dbReference>
<dbReference type="Gene3D" id="2.60.40.380">
    <property type="entry name" value="Purple acid phosphatase-like, N-terminal"/>
    <property type="match status" value="1"/>
</dbReference>
<evidence type="ECO:0000313" key="10">
    <source>
        <dbReference type="Proteomes" id="UP000198891"/>
    </source>
</evidence>
<evidence type="ECO:0000256" key="3">
    <source>
        <dbReference type="ARBA" id="ARBA00022729"/>
    </source>
</evidence>
<dbReference type="InterPro" id="IPR011048">
    <property type="entry name" value="Haem_d1_sf"/>
</dbReference>
<dbReference type="SUPFAM" id="SSF56300">
    <property type="entry name" value="Metallo-dependent phosphatases"/>
    <property type="match status" value="1"/>
</dbReference>
<dbReference type="PANTHER" id="PTHR22953">
    <property type="entry name" value="ACID PHOSPHATASE RELATED"/>
    <property type="match status" value="1"/>
</dbReference>
<keyword evidence="6" id="KW-0472">Membrane</keyword>
<dbReference type="NCBIfam" id="TIGR01167">
    <property type="entry name" value="LPXTG_anchor"/>
    <property type="match status" value="1"/>
</dbReference>
<dbReference type="InterPro" id="IPR039331">
    <property type="entry name" value="PAPs-like"/>
</dbReference>
<dbReference type="PROSITE" id="PS50847">
    <property type="entry name" value="GRAM_POS_ANCHORING"/>
    <property type="match status" value="1"/>
</dbReference>
<proteinExistence type="predicted"/>
<gene>
    <name evidence="9" type="ORF">SAMN05216554_0841</name>
</gene>
<keyword evidence="4" id="KW-0572">Peptidoglycan-anchor</keyword>
<dbReference type="InterPro" id="IPR004843">
    <property type="entry name" value="Calcineurin-like_PHP"/>
</dbReference>
<reference evidence="9 10" key="1">
    <citation type="submission" date="2016-10" db="EMBL/GenBank/DDBJ databases">
        <authorList>
            <person name="de Groot N.N."/>
        </authorList>
    </citation>
    <scope>NUCLEOTIDE SEQUENCE [LARGE SCALE GENOMIC DNA]</scope>
    <source>
        <strain evidence="9 10">CGMCC 4.3491</strain>
    </source>
</reference>
<feature type="region of interest" description="Disordered" evidence="5">
    <location>
        <begin position="909"/>
        <end position="935"/>
    </location>
</feature>
<name>A0A1H3L5W0_9MICO</name>
<accession>A0A1H3L5W0</accession>
<keyword evidence="6" id="KW-1133">Transmembrane helix</keyword>
<dbReference type="Proteomes" id="UP000198891">
    <property type="component" value="Unassembled WGS sequence"/>
</dbReference>
<dbReference type="GO" id="GO:0003993">
    <property type="term" value="F:acid phosphatase activity"/>
    <property type="evidence" value="ECO:0007669"/>
    <property type="project" value="InterPro"/>
</dbReference>
<keyword evidence="3 7" id="KW-0732">Signal</keyword>
<keyword evidence="1" id="KW-0134">Cell wall</keyword>
<dbReference type="AlphaFoldDB" id="A0A1H3L5W0"/>
<evidence type="ECO:0000256" key="4">
    <source>
        <dbReference type="ARBA" id="ARBA00023088"/>
    </source>
</evidence>
<evidence type="ECO:0000256" key="6">
    <source>
        <dbReference type="SAM" id="Phobius"/>
    </source>
</evidence>
<dbReference type="Pfam" id="PF16656">
    <property type="entry name" value="Pur_ac_phosph_N"/>
    <property type="match status" value="1"/>
</dbReference>
<dbReference type="Pfam" id="PF00149">
    <property type="entry name" value="Metallophos"/>
    <property type="match status" value="1"/>
</dbReference>
<evidence type="ECO:0000313" key="9">
    <source>
        <dbReference type="EMBL" id="SDY59771.1"/>
    </source>
</evidence>
<dbReference type="Gene3D" id="3.60.21.10">
    <property type="match status" value="1"/>
</dbReference>
<protein>
    <submittedName>
        <fullName evidence="9">LPXTG-motif cell wall anchor domain-containing protein</fullName>
    </submittedName>
</protein>
<dbReference type="InterPro" id="IPR008963">
    <property type="entry name" value="Purple_acid_Pase-like_N"/>
</dbReference>